<sequence>MYSIKKALKKEKAKLNRNYFVSYFLMILILYLTYVAVNLNLVEGWKVYFTIFYAFIIEVILFINILKMYSESKFSIQVDLDKVKIYQPFKGTITFQTSKVVYVDVLSKKDSFDLVIFLKSKRAKRFIRLTKEDEMFKKAYDFLYQKYGEDEFCYYIVKNGGAKKYFYLYKLYKNCFEAEFSRKAMEYVKLFLQEYNLS</sequence>
<dbReference type="RefSeq" id="WP_103895113.1">
    <property type="nucleotide sequence ID" value="NZ_FNUK01000001.1"/>
</dbReference>
<dbReference type="OrthoDB" id="1954315at2"/>
<feature type="transmembrane region" description="Helical" evidence="1">
    <location>
        <begin position="47"/>
        <end position="66"/>
    </location>
</feature>
<evidence type="ECO:0000313" key="2">
    <source>
        <dbReference type="EMBL" id="SEF38904.1"/>
    </source>
</evidence>
<keyword evidence="3" id="KW-1185">Reference proteome</keyword>
<keyword evidence="1" id="KW-0472">Membrane</keyword>
<feature type="transmembrane region" description="Helical" evidence="1">
    <location>
        <begin position="20"/>
        <end position="41"/>
    </location>
</feature>
<gene>
    <name evidence="2" type="ORF">SAMN05660865_00078</name>
</gene>
<dbReference type="Proteomes" id="UP000242850">
    <property type="component" value="Unassembled WGS sequence"/>
</dbReference>
<evidence type="ECO:0000313" key="3">
    <source>
        <dbReference type="Proteomes" id="UP000242850"/>
    </source>
</evidence>
<keyword evidence="1" id="KW-1133">Transmembrane helix</keyword>
<dbReference type="EMBL" id="FNUK01000001">
    <property type="protein sequence ID" value="SEF38904.1"/>
    <property type="molecule type" value="Genomic_DNA"/>
</dbReference>
<reference evidence="3" key="1">
    <citation type="submission" date="2016-10" db="EMBL/GenBank/DDBJ databases">
        <authorList>
            <person name="Varghese N."/>
            <person name="Submissions S."/>
        </authorList>
    </citation>
    <scope>NUCLEOTIDE SEQUENCE [LARGE SCALE GENOMIC DNA]</scope>
    <source>
        <strain evidence="3">DSM 5463</strain>
    </source>
</reference>
<keyword evidence="1" id="KW-0812">Transmembrane</keyword>
<proteinExistence type="predicted"/>
<name>A0A1H5RLC2_9CLOT</name>
<evidence type="ECO:0008006" key="4">
    <source>
        <dbReference type="Google" id="ProtNLM"/>
    </source>
</evidence>
<accession>A0A1H5RLC2</accession>
<protein>
    <recommendedName>
        <fullName evidence="4">Transmembrane protein</fullName>
    </recommendedName>
</protein>
<organism evidence="2 3">
    <name type="scientific">Caloramator fervidus</name>
    <dbReference type="NCBI Taxonomy" id="29344"/>
    <lineage>
        <taxon>Bacteria</taxon>
        <taxon>Bacillati</taxon>
        <taxon>Bacillota</taxon>
        <taxon>Clostridia</taxon>
        <taxon>Eubacteriales</taxon>
        <taxon>Clostridiaceae</taxon>
        <taxon>Caloramator</taxon>
    </lineage>
</organism>
<dbReference type="AlphaFoldDB" id="A0A1H5RLC2"/>
<evidence type="ECO:0000256" key="1">
    <source>
        <dbReference type="SAM" id="Phobius"/>
    </source>
</evidence>